<gene>
    <name evidence="3" type="ORF">HD600_002867</name>
</gene>
<evidence type="ECO:0000256" key="1">
    <source>
        <dbReference type="ARBA" id="ARBA00007435"/>
    </source>
</evidence>
<dbReference type="GO" id="GO:0004519">
    <property type="term" value="F:endonuclease activity"/>
    <property type="evidence" value="ECO:0007669"/>
    <property type="project" value="UniProtKB-KW"/>
</dbReference>
<sequence length="102" mass="11559">MAHAYMLRCCDGTLYVGSTIDLDQRLRQHQAGMGAEYTKRRLPVELFWCGEFDAIDEAFAWEKRLQGWSHAKRVAFAEGGLDAVIGWQKRQRAAKGRAASAR</sequence>
<dbReference type="Pfam" id="PF01541">
    <property type="entry name" value="GIY-YIG"/>
    <property type="match status" value="1"/>
</dbReference>
<organism evidence="3 4">
    <name type="scientific">Microbacterium ginsengiterrae</name>
    <dbReference type="NCBI Taxonomy" id="546115"/>
    <lineage>
        <taxon>Bacteria</taxon>
        <taxon>Bacillati</taxon>
        <taxon>Actinomycetota</taxon>
        <taxon>Actinomycetes</taxon>
        <taxon>Micrococcales</taxon>
        <taxon>Microbacteriaceae</taxon>
        <taxon>Microbacterium</taxon>
    </lineage>
</organism>
<dbReference type="RefSeq" id="WP_184284485.1">
    <property type="nucleotide sequence ID" value="NZ_BAAAPG010000001.1"/>
</dbReference>
<dbReference type="EMBL" id="JACHMU010000001">
    <property type="protein sequence ID" value="MBB5744370.1"/>
    <property type="molecule type" value="Genomic_DNA"/>
</dbReference>
<dbReference type="InterPro" id="IPR035901">
    <property type="entry name" value="GIY-YIG_endonuc_sf"/>
</dbReference>
<dbReference type="AlphaFoldDB" id="A0A7W9FCN9"/>
<comment type="similarity">
    <text evidence="1">Belongs to the UPF0213 family.</text>
</comment>
<proteinExistence type="inferred from homology"/>
<dbReference type="PANTHER" id="PTHR34477:SF1">
    <property type="entry name" value="UPF0213 PROTEIN YHBQ"/>
    <property type="match status" value="1"/>
</dbReference>
<dbReference type="InterPro" id="IPR050190">
    <property type="entry name" value="UPF0213_domain"/>
</dbReference>
<evidence type="ECO:0000313" key="4">
    <source>
        <dbReference type="Proteomes" id="UP000517712"/>
    </source>
</evidence>
<dbReference type="SUPFAM" id="SSF82771">
    <property type="entry name" value="GIY-YIG endonuclease"/>
    <property type="match status" value="1"/>
</dbReference>
<name>A0A7W9FCN9_9MICO</name>
<dbReference type="PANTHER" id="PTHR34477">
    <property type="entry name" value="UPF0213 PROTEIN YHBQ"/>
    <property type="match status" value="1"/>
</dbReference>
<dbReference type="Gene3D" id="3.40.1440.10">
    <property type="entry name" value="GIY-YIG endonuclease"/>
    <property type="match status" value="1"/>
</dbReference>
<evidence type="ECO:0000313" key="3">
    <source>
        <dbReference type="EMBL" id="MBB5744370.1"/>
    </source>
</evidence>
<accession>A0A7W9FCN9</accession>
<protein>
    <submittedName>
        <fullName evidence="3">Putative endonuclease</fullName>
    </submittedName>
</protein>
<dbReference type="Proteomes" id="UP000517712">
    <property type="component" value="Unassembled WGS sequence"/>
</dbReference>
<keyword evidence="3" id="KW-0255">Endonuclease</keyword>
<evidence type="ECO:0000259" key="2">
    <source>
        <dbReference type="PROSITE" id="PS50164"/>
    </source>
</evidence>
<keyword evidence="3" id="KW-0540">Nuclease</keyword>
<keyword evidence="4" id="KW-1185">Reference proteome</keyword>
<dbReference type="InterPro" id="IPR000305">
    <property type="entry name" value="GIY-YIG_endonuc"/>
</dbReference>
<keyword evidence="3" id="KW-0378">Hydrolase</keyword>
<dbReference type="CDD" id="cd10456">
    <property type="entry name" value="GIY-YIG_UPF0213"/>
    <property type="match status" value="1"/>
</dbReference>
<dbReference type="PROSITE" id="PS50164">
    <property type="entry name" value="GIY_YIG"/>
    <property type="match status" value="1"/>
</dbReference>
<feature type="domain" description="GIY-YIG" evidence="2">
    <location>
        <begin position="1"/>
        <end position="75"/>
    </location>
</feature>
<comment type="caution">
    <text evidence="3">The sequence shown here is derived from an EMBL/GenBank/DDBJ whole genome shotgun (WGS) entry which is preliminary data.</text>
</comment>
<reference evidence="3 4" key="1">
    <citation type="submission" date="2020-08" db="EMBL/GenBank/DDBJ databases">
        <title>Sequencing the genomes of 1000 actinobacteria strains.</title>
        <authorList>
            <person name="Klenk H.-P."/>
        </authorList>
    </citation>
    <scope>NUCLEOTIDE SEQUENCE [LARGE SCALE GENOMIC DNA]</scope>
    <source>
        <strain evidence="3 4">DSM 24823</strain>
    </source>
</reference>